<dbReference type="InterPro" id="IPR002019">
    <property type="entry name" value="Urease_beta-like"/>
</dbReference>
<sequence length="263" mass="27390">MHLTPTENDHLQIFLVAELARRRLQRGVLLNAPEATAIVADAVVEAARDGLRHTEALVAGRHALSRAQLLPGVPETVGAVAVEATFDDGTRLVIVTEPFGPAGSSPPDPTLSAAEAGRLPPGTVLRGEVAAIASRGAAFDPASVVRLVVTNTGAVPITVTSHFHFFEVNPLLRFDRASAYGRRLALAGGSNIRFDPGVANCVDLVPIGGDRVVVGFSGYVDGRLDDPAVRDAAFRRARQAGVLGTSGVPDTTGWPTGDEAAQS</sequence>
<evidence type="ECO:0000256" key="4">
    <source>
        <dbReference type="ARBA" id="ARBA00047778"/>
    </source>
</evidence>
<dbReference type="InterPro" id="IPR036461">
    <property type="entry name" value="Urease_betasu_sf"/>
</dbReference>
<dbReference type="GO" id="GO:0009039">
    <property type="term" value="F:urease activity"/>
    <property type="evidence" value="ECO:0007669"/>
    <property type="project" value="UniProtKB-EC"/>
</dbReference>
<dbReference type="Gene3D" id="3.30.280.10">
    <property type="entry name" value="Urease, gamma-like subunit"/>
    <property type="match status" value="1"/>
</dbReference>
<keyword evidence="7" id="KW-1185">Reference proteome</keyword>
<organism evidence="6 7">
    <name type="scientific">Nocardioides albidus</name>
    <dbReference type="NCBI Taxonomy" id="1517589"/>
    <lineage>
        <taxon>Bacteria</taxon>
        <taxon>Bacillati</taxon>
        <taxon>Actinomycetota</taxon>
        <taxon>Actinomycetes</taxon>
        <taxon>Propionibacteriales</taxon>
        <taxon>Nocardioidaceae</taxon>
        <taxon>Nocardioides</taxon>
    </lineage>
</organism>
<dbReference type="RefSeq" id="WP_139622358.1">
    <property type="nucleotide sequence ID" value="NZ_VDMP01000021.1"/>
</dbReference>
<dbReference type="SUPFAM" id="SSF54111">
    <property type="entry name" value="Urease, gamma-subunit"/>
    <property type="match status" value="1"/>
</dbReference>
<reference evidence="6 7" key="1">
    <citation type="journal article" date="2016" name="Int. J. Syst. Evol. Microbiol.">
        <title>Nocardioides albidus sp. nov., an actinobacterium isolated from garden soil.</title>
        <authorList>
            <person name="Singh H."/>
            <person name="Du J."/>
            <person name="Trinh H."/>
            <person name="Won K."/>
            <person name="Yang J.E."/>
            <person name="Yin C."/>
            <person name="Kook M."/>
            <person name="Yi T.H."/>
        </authorList>
    </citation>
    <scope>NUCLEOTIDE SEQUENCE [LARGE SCALE GENOMIC DNA]</scope>
    <source>
        <strain evidence="6 7">CCTCC AB 2015297</strain>
    </source>
</reference>
<dbReference type="Proteomes" id="UP000313231">
    <property type="component" value="Unassembled WGS sequence"/>
</dbReference>
<dbReference type="OrthoDB" id="9797217at2"/>
<dbReference type="Pfam" id="PF00699">
    <property type="entry name" value="Urease_beta"/>
    <property type="match status" value="1"/>
</dbReference>
<dbReference type="CDD" id="cd00390">
    <property type="entry name" value="Urease_gamma"/>
    <property type="match status" value="1"/>
</dbReference>
<dbReference type="GO" id="GO:0035550">
    <property type="term" value="C:urease complex"/>
    <property type="evidence" value="ECO:0007669"/>
    <property type="project" value="InterPro"/>
</dbReference>
<comment type="pathway">
    <text evidence="1">Nitrogen metabolism; urea degradation; CO(2) and NH(3) from urea (urease route): step 1/1.</text>
</comment>
<accession>A0A5C4W136</accession>
<evidence type="ECO:0000256" key="3">
    <source>
        <dbReference type="ARBA" id="ARBA00022801"/>
    </source>
</evidence>
<comment type="caution">
    <text evidence="6">The sequence shown here is derived from an EMBL/GenBank/DDBJ whole genome shotgun (WGS) entry which is preliminary data.</text>
</comment>
<dbReference type="GO" id="GO:0016151">
    <property type="term" value="F:nickel cation binding"/>
    <property type="evidence" value="ECO:0007669"/>
    <property type="project" value="InterPro"/>
</dbReference>
<dbReference type="SUPFAM" id="SSF51278">
    <property type="entry name" value="Urease, beta-subunit"/>
    <property type="match status" value="1"/>
</dbReference>
<evidence type="ECO:0000256" key="2">
    <source>
        <dbReference type="ARBA" id="ARBA00012934"/>
    </source>
</evidence>
<dbReference type="AlphaFoldDB" id="A0A5C4W136"/>
<proteinExistence type="predicted"/>
<dbReference type="PANTHER" id="PTHR33569:SF1">
    <property type="entry name" value="UREASE"/>
    <property type="match status" value="1"/>
</dbReference>
<evidence type="ECO:0000256" key="5">
    <source>
        <dbReference type="SAM" id="MobiDB-lite"/>
    </source>
</evidence>
<dbReference type="InterPro" id="IPR050069">
    <property type="entry name" value="Urease_subunit"/>
</dbReference>
<dbReference type="InterPro" id="IPR002026">
    <property type="entry name" value="Urease_gamma/gamma-beta_su"/>
</dbReference>
<dbReference type="PANTHER" id="PTHR33569">
    <property type="entry name" value="UREASE"/>
    <property type="match status" value="1"/>
</dbReference>
<dbReference type="NCBIfam" id="NF009671">
    <property type="entry name" value="PRK13192.1"/>
    <property type="match status" value="1"/>
</dbReference>
<evidence type="ECO:0000313" key="7">
    <source>
        <dbReference type="Proteomes" id="UP000313231"/>
    </source>
</evidence>
<dbReference type="InterPro" id="IPR036463">
    <property type="entry name" value="Urease_gamma_sf"/>
</dbReference>
<dbReference type="Gene3D" id="2.10.150.10">
    <property type="entry name" value="Urease, beta subunit"/>
    <property type="match status" value="1"/>
</dbReference>
<keyword evidence="3 6" id="KW-0378">Hydrolase</keyword>
<dbReference type="Pfam" id="PF00547">
    <property type="entry name" value="Urease_gamma"/>
    <property type="match status" value="1"/>
</dbReference>
<dbReference type="GO" id="GO:0043419">
    <property type="term" value="P:urea catabolic process"/>
    <property type="evidence" value="ECO:0007669"/>
    <property type="project" value="UniProtKB-UniPathway"/>
</dbReference>
<evidence type="ECO:0000256" key="1">
    <source>
        <dbReference type="ARBA" id="ARBA00004897"/>
    </source>
</evidence>
<name>A0A5C4W136_9ACTN</name>
<gene>
    <name evidence="6" type="primary">ureA</name>
    <name evidence="6" type="ORF">FHP29_08060</name>
</gene>
<evidence type="ECO:0000313" key="6">
    <source>
        <dbReference type="EMBL" id="TNM41918.1"/>
    </source>
</evidence>
<dbReference type="NCBIfam" id="TIGR00193">
    <property type="entry name" value="urease_gam"/>
    <property type="match status" value="1"/>
</dbReference>
<dbReference type="UniPathway" id="UPA00258">
    <property type="reaction ID" value="UER00370"/>
</dbReference>
<comment type="catalytic activity">
    <reaction evidence="4">
        <text>urea + 2 H2O + H(+) = hydrogencarbonate + 2 NH4(+)</text>
        <dbReference type="Rhea" id="RHEA:20557"/>
        <dbReference type="ChEBI" id="CHEBI:15377"/>
        <dbReference type="ChEBI" id="CHEBI:15378"/>
        <dbReference type="ChEBI" id="CHEBI:16199"/>
        <dbReference type="ChEBI" id="CHEBI:17544"/>
        <dbReference type="ChEBI" id="CHEBI:28938"/>
        <dbReference type="EC" id="3.5.1.5"/>
    </reaction>
</comment>
<dbReference type="EC" id="3.5.1.5" evidence="2"/>
<dbReference type="EMBL" id="VDMP01000021">
    <property type="protein sequence ID" value="TNM41918.1"/>
    <property type="molecule type" value="Genomic_DNA"/>
</dbReference>
<feature type="region of interest" description="Disordered" evidence="5">
    <location>
        <begin position="244"/>
        <end position="263"/>
    </location>
</feature>
<protein>
    <recommendedName>
        <fullName evidence="2">urease</fullName>
        <ecNumber evidence="2">3.5.1.5</ecNumber>
    </recommendedName>
</protein>